<dbReference type="AlphaFoldDB" id="A0A9C6WR67"/>
<proteinExistence type="predicted"/>
<dbReference type="Proteomes" id="UP000515211">
    <property type="component" value="Chromosome 3"/>
</dbReference>
<organism evidence="2 3">
    <name type="scientific">Arachis duranensis</name>
    <name type="common">Wild peanut</name>
    <dbReference type="NCBI Taxonomy" id="130453"/>
    <lineage>
        <taxon>Eukaryota</taxon>
        <taxon>Viridiplantae</taxon>
        <taxon>Streptophyta</taxon>
        <taxon>Embryophyta</taxon>
        <taxon>Tracheophyta</taxon>
        <taxon>Spermatophyta</taxon>
        <taxon>Magnoliopsida</taxon>
        <taxon>eudicotyledons</taxon>
        <taxon>Gunneridae</taxon>
        <taxon>Pentapetalae</taxon>
        <taxon>rosids</taxon>
        <taxon>fabids</taxon>
        <taxon>Fabales</taxon>
        <taxon>Fabaceae</taxon>
        <taxon>Papilionoideae</taxon>
        <taxon>50 kb inversion clade</taxon>
        <taxon>dalbergioids sensu lato</taxon>
        <taxon>Dalbergieae</taxon>
        <taxon>Pterocarpus clade</taxon>
        <taxon>Arachis</taxon>
    </lineage>
</organism>
<protein>
    <submittedName>
        <fullName evidence="3">Uncharacterized protein LOC127745449</fullName>
    </submittedName>
</protein>
<accession>A0A9C6WR67</accession>
<evidence type="ECO:0000313" key="2">
    <source>
        <dbReference type="Proteomes" id="UP000515211"/>
    </source>
</evidence>
<reference evidence="2" key="1">
    <citation type="journal article" date="2016" name="Nat. Genet.">
        <title>The genome sequences of Arachis duranensis and Arachis ipaensis, the diploid ancestors of cultivated peanut.</title>
        <authorList>
            <person name="Bertioli D.J."/>
            <person name="Cannon S.B."/>
            <person name="Froenicke L."/>
            <person name="Huang G."/>
            <person name="Farmer A.D."/>
            <person name="Cannon E.K."/>
            <person name="Liu X."/>
            <person name="Gao D."/>
            <person name="Clevenger J."/>
            <person name="Dash S."/>
            <person name="Ren L."/>
            <person name="Moretzsohn M.C."/>
            <person name="Shirasawa K."/>
            <person name="Huang W."/>
            <person name="Vidigal B."/>
            <person name="Abernathy B."/>
            <person name="Chu Y."/>
            <person name="Niederhuth C.E."/>
            <person name="Umale P."/>
            <person name="Araujo A.C."/>
            <person name="Kozik A."/>
            <person name="Kim K.D."/>
            <person name="Burow M.D."/>
            <person name="Varshney R.K."/>
            <person name="Wang X."/>
            <person name="Zhang X."/>
            <person name="Barkley N."/>
            <person name="Guimaraes P.M."/>
            <person name="Isobe S."/>
            <person name="Guo B."/>
            <person name="Liao B."/>
            <person name="Stalker H.T."/>
            <person name="Schmitz R.J."/>
            <person name="Scheffler B.E."/>
            <person name="Leal-Bertioli S.C."/>
            <person name="Xun X."/>
            <person name="Jackson S.A."/>
            <person name="Michelmore R."/>
            <person name="Ozias-Akins P."/>
        </authorList>
    </citation>
    <scope>NUCLEOTIDE SEQUENCE [LARGE SCALE GENOMIC DNA]</scope>
    <source>
        <strain evidence="2">cv. V14167</strain>
    </source>
</reference>
<dbReference type="GeneID" id="127745449"/>
<sequence length="183" mass="20127">MGEDLMQIVCGIVSLGGLSSMYSGYPGRSALVMQTKDVSNKLHMQTLKRSPEYSLYGKVSSKSDGDGSNVLWGVNDNDIPNLTAPDSDEDELGGQLTAPMRKNRRLFDTPRGTASAPAKRSRGASCSKVTRKSIKTNFKPHHDMDLNWADTVLFKFLFSDGHPLEFNLSCLAVRLMAGLLKWL</sequence>
<keyword evidence="2" id="KW-1185">Reference proteome</keyword>
<dbReference type="RefSeq" id="XP_052114125.1">
    <property type="nucleotide sequence ID" value="XM_052258165.1"/>
</dbReference>
<evidence type="ECO:0000313" key="3">
    <source>
        <dbReference type="RefSeq" id="XP_052114125.1"/>
    </source>
</evidence>
<gene>
    <name evidence="3" type="primary">LOC127745449</name>
</gene>
<name>A0A9C6WR67_ARADU</name>
<dbReference type="KEGG" id="adu:127745449"/>
<feature type="region of interest" description="Disordered" evidence="1">
    <location>
        <begin position="107"/>
        <end position="126"/>
    </location>
</feature>
<reference evidence="3" key="2">
    <citation type="submission" date="2025-08" db="UniProtKB">
        <authorList>
            <consortium name="RefSeq"/>
        </authorList>
    </citation>
    <scope>IDENTIFICATION</scope>
    <source>
        <tissue evidence="3">Whole plant</tissue>
    </source>
</reference>
<evidence type="ECO:0000256" key="1">
    <source>
        <dbReference type="SAM" id="MobiDB-lite"/>
    </source>
</evidence>